<sequence>MPRCLPPFSKQNPISAAEFAKRIFRVQSVQCQTNFQQKTIAGIEFSAFGHRPLSVVGHFLSPLFVSLFAHLFASRFEVVVHPNGGTIAAAPMLTDNSRTIEKRIFHADEATPSDLFYLPPPPLSIGIPG</sequence>
<organism evidence="1 2">
    <name type="scientific">Heterodera trifolii</name>
    <dbReference type="NCBI Taxonomy" id="157864"/>
    <lineage>
        <taxon>Eukaryota</taxon>
        <taxon>Metazoa</taxon>
        <taxon>Ecdysozoa</taxon>
        <taxon>Nematoda</taxon>
        <taxon>Chromadorea</taxon>
        <taxon>Rhabditida</taxon>
        <taxon>Tylenchina</taxon>
        <taxon>Tylenchomorpha</taxon>
        <taxon>Tylenchoidea</taxon>
        <taxon>Heteroderidae</taxon>
        <taxon>Heteroderinae</taxon>
        <taxon>Heterodera</taxon>
    </lineage>
</organism>
<dbReference type="AlphaFoldDB" id="A0ABD2L1A7"/>
<keyword evidence="2" id="KW-1185">Reference proteome</keyword>
<name>A0ABD2L1A7_9BILA</name>
<evidence type="ECO:0000313" key="2">
    <source>
        <dbReference type="Proteomes" id="UP001620626"/>
    </source>
</evidence>
<protein>
    <submittedName>
        <fullName evidence="1">Uncharacterized protein</fullName>
    </submittedName>
</protein>
<reference evidence="1 2" key="1">
    <citation type="submission" date="2024-10" db="EMBL/GenBank/DDBJ databases">
        <authorList>
            <person name="Kim D."/>
        </authorList>
    </citation>
    <scope>NUCLEOTIDE SEQUENCE [LARGE SCALE GENOMIC DNA]</scope>
    <source>
        <strain evidence="1">BH-2024</strain>
    </source>
</reference>
<dbReference type="Proteomes" id="UP001620626">
    <property type="component" value="Unassembled WGS sequence"/>
</dbReference>
<gene>
    <name evidence="1" type="ORF">niasHT_011501</name>
</gene>
<dbReference type="EMBL" id="JBICBT010000581">
    <property type="protein sequence ID" value="KAL3108951.1"/>
    <property type="molecule type" value="Genomic_DNA"/>
</dbReference>
<proteinExistence type="predicted"/>
<evidence type="ECO:0000313" key="1">
    <source>
        <dbReference type="EMBL" id="KAL3108951.1"/>
    </source>
</evidence>
<accession>A0ABD2L1A7</accession>
<comment type="caution">
    <text evidence="1">The sequence shown here is derived from an EMBL/GenBank/DDBJ whole genome shotgun (WGS) entry which is preliminary data.</text>
</comment>